<reference evidence="2" key="1">
    <citation type="journal article" date="2019" name="Int. J. Syst. Evol. Microbiol.">
        <title>The Global Catalogue of Microorganisms (GCM) 10K type strain sequencing project: providing services to taxonomists for standard genome sequencing and annotation.</title>
        <authorList>
            <consortium name="The Broad Institute Genomics Platform"/>
            <consortium name="The Broad Institute Genome Sequencing Center for Infectious Disease"/>
            <person name="Wu L."/>
            <person name="Ma J."/>
        </authorList>
    </citation>
    <scope>NUCLEOTIDE SEQUENCE [LARGE SCALE GENOMIC DNA]</scope>
    <source>
        <strain evidence="2">CGMCC 1.12806</strain>
    </source>
</reference>
<protein>
    <submittedName>
        <fullName evidence="1">NIPSNAP family protein</fullName>
    </submittedName>
</protein>
<comment type="caution">
    <text evidence="1">The sequence shown here is derived from an EMBL/GenBank/DDBJ whole genome shotgun (WGS) entry which is preliminary data.</text>
</comment>
<proteinExistence type="predicted"/>
<name>A0ABQ1FTQ1_9GAMM</name>
<dbReference type="Proteomes" id="UP000627464">
    <property type="component" value="Unassembled WGS sequence"/>
</dbReference>
<dbReference type="SUPFAM" id="SSF54909">
    <property type="entry name" value="Dimeric alpha+beta barrel"/>
    <property type="match status" value="1"/>
</dbReference>
<evidence type="ECO:0000313" key="2">
    <source>
        <dbReference type="Proteomes" id="UP000627464"/>
    </source>
</evidence>
<organism evidence="1 2">
    <name type="scientific">Hafnia psychrotolerans</name>
    <dbReference type="NCBI Taxonomy" id="1477018"/>
    <lineage>
        <taxon>Bacteria</taxon>
        <taxon>Pseudomonadati</taxon>
        <taxon>Pseudomonadota</taxon>
        <taxon>Gammaproteobacteria</taxon>
        <taxon>Enterobacterales</taxon>
        <taxon>Hafniaceae</taxon>
        <taxon>Hafnia</taxon>
    </lineage>
</organism>
<dbReference type="InterPro" id="IPR011008">
    <property type="entry name" value="Dimeric_a/b-barrel"/>
</dbReference>
<accession>A0ABQ1FTQ1</accession>
<dbReference type="Gene3D" id="3.30.70.100">
    <property type="match status" value="1"/>
</dbReference>
<gene>
    <name evidence="1" type="ORF">GCM10011328_00670</name>
</gene>
<evidence type="ECO:0000313" key="1">
    <source>
        <dbReference type="EMBL" id="GGA30023.1"/>
    </source>
</evidence>
<sequence>MMENKIVEILQYTLRKGTGVEFHNIMAEISVPLHNLHGIDVVSYGNSLHDPDCYCLIRSFENEESMSSVLAAFYASSGWINGPREEIISRIENSLKTILNLPQKGIDGLRKP</sequence>
<dbReference type="EMBL" id="BMFZ01000001">
    <property type="protein sequence ID" value="GGA30023.1"/>
    <property type="molecule type" value="Genomic_DNA"/>
</dbReference>
<keyword evidence="2" id="KW-1185">Reference proteome</keyword>